<comment type="catalytic activity">
    <reaction evidence="6">
        <text>L-histidinol phosphate + 2-oxoglutarate = 3-(imidazol-4-yl)-2-oxopropyl phosphate + L-glutamate</text>
        <dbReference type="Rhea" id="RHEA:23744"/>
        <dbReference type="ChEBI" id="CHEBI:16810"/>
        <dbReference type="ChEBI" id="CHEBI:29985"/>
        <dbReference type="ChEBI" id="CHEBI:57766"/>
        <dbReference type="ChEBI" id="CHEBI:57980"/>
        <dbReference type="EC" id="2.6.1.9"/>
    </reaction>
</comment>
<dbReference type="InterPro" id="IPR004839">
    <property type="entry name" value="Aminotransferase_I/II_large"/>
</dbReference>
<dbReference type="GO" id="GO:0030170">
    <property type="term" value="F:pyridoxal phosphate binding"/>
    <property type="evidence" value="ECO:0007669"/>
    <property type="project" value="InterPro"/>
</dbReference>
<evidence type="ECO:0000313" key="9">
    <source>
        <dbReference type="Proteomes" id="UP000268059"/>
    </source>
</evidence>
<dbReference type="PANTHER" id="PTHR43643:SF3">
    <property type="entry name" value="HISTIDINOL-PHOSPHATE AMINOTRANSFERASE"/>
    <property type="match status" value="1"/>
</dbReference>
<comment type="subunit">
    <text evidence="2 6">Homodimer.</text>
</comment>
<dbReference type="Proteomes" id="UP000268059">
    <property type="component" value="Chromosome"/>
</dbReference>
<dbReference type="EC" id="2.6.1.9" evidence="6"/>
<dbReference type="InterPro" id="IPR015424">
    <property type="entry name" value="PyrdxlP-dep_Trfase"/>
</dbReference>
<proteinExistence type="inferred from homology"/>
<evidence type="ECO:0000256" key="6">
    <source>
        <dbReference type="HAMAP-Rule" id="MF_01023"/>
    </source>
</evidence>
<dbReference type="HAMAP" id="MF_01023">
    <property type="entry name" value="HisC_aminotrans_2"/>
    <property type="match status" value="1"/>
</dbReference>
<protein>
    <recommendedName>
        <fullName evidence="6">Histidinol-phosphate aminotransferase</fullName>
        <ecNumber evidence="6">2.6.1.9</ecNumber>
    </recommendedName>
    <alternativeName>
        <fullName evidence="6">Imidazole acetol-phosphate transaminase</fullName>
    </alternativeName>
</protein>
<evidence type="ECO:0000256" key="1">
    <source>
        <dbReference type="ARBA" id="ARBA00001933"/>
    </source>
</evidence>
<dbReference type="InterPro" id="IPR015422">
    <property type="entry name" value="PyrdxlP-dep_Trfase_small"/>
</dbReference>
<dbReference type="Gene3D" id="3.90.1150.10">
    <property type="entry name" value="Aspartate Aminotransferase, domain 1"/>
    <property type="match status" value="1"/>
</dbReference>
<dbReference type="OrthoDB" id="9813612at2"/>
<keyword evidence="5 6" id="KW-0663">Pyridoxal phosphate</keyword>
<dbReference type="InParanoid" id="A0A3G9JY00"/>
<evidence type="ECO:0000256" key="2">
    <source>
        <dbReference type="ARBA" id="ARBA00011738"/>
    </source>
</evidence>
<evidence type="ECO:0000259" key="7">
    <source>
        <dbReference type="Pfam" id="PF00155"/>
    </source>
</evidence>
<dbReference type="RefSeq" id="WP_125120555.1">
    <property type="nucleotide sequence ID" value="NZ_AP019309.1"/>
</dbReference>
<keyword evidence="3 6" id="KW-0032">Aminotransferase</keyword>
<keyword evidence="6" id="KW-0368">Histidine biosynthesis</keyword>
<feature type="domain" description="Aminotransferase class I/classII large" evidence="7">
    <location>
        <begin position="24"/>
        <end position="335"/>
    </location>
</feature>
<keyword evidence="4 6" id="KW-0808">Transferase</keyword>
<dbReference type="GO" id="GO:0004400">
    <property type="term" value="F:histidinol-phosphate transaminase activity"/>
    <property type="evidence" value="ECO:0007669"/>
    <property type="project" value="UniProtKB-UniRule"/>
</dbReference>
<comment type="pathway">
    <text evidence="6">Amino-acid biosynthesis; L-histidine biosynthesis; L-histidine from 5-phospho-alpha-D-ribose 1-diphosphate: step 7/9.</text>
</comment>
<dbReference type="UniPathway" id="UPA00031">
    <property type="reaction ID" value="UER00012"/>
</dbReference>
<dbReference type="KEGG" id="ebm:SG0102_28030"/>
<evidence type="ECO:0000256" key="4">
    <source>
        <dbReference type="ARBA" id="ARBA00022679"/>
    </source>
</evidence>
<evidence type="ECO:0000313" key="8">
    <source>
        <dbReference type="EMBL" id="BBH27869.1"/>
    </source>
</evidence>
<dbReference type="Gene3D" id="3.40.640.10">
    <property type="entry name" value="Type I PLP-dependent aspartate aminotransferase-like (Major domain)"/>
    <property type="match status" value="1"/>
</dbReference>
<evidence type="ECO:0000256" key="3">
    <source>
        <dbReference type="ARBA" id="ARBA00022576"/>
    </source>
</evidence>
<dbReference type="Pfam" id="PF00155">
    <property type="entry name" value="Aminotran_1_2"/>
    <property type="match status" value="1"/>
</dbReference>
<dbReference type="CDD" id="cd00609">
    <property type="entry name" value="AAT_like"/>
    <property type="match status" value="1"/>
</dbReference>
<keyword evidence="9" id="KW-1185">Reference proteome</keyword>
<name>A0A3G9JY00_9FIRM</name>
<dbReference type="InterPro" id="IPR005861">
    <property type="entry name" value="HisP_aminotrans"/>
</dbReference>
<dbReference type="FunCoup" id="A0A3G9JY00">
    <property type="interactions" value="355"/>
</dbReference>
<dbReference type="InterPro" id="IPR050106">
    <property type="entry name" value="HistidinolP_aminotransfase"/>
</dbReference>
<keyword evidence="6" id="KW-0028">Amino-acid biosynthesis</keyword>
<sequence length="359" mass="41063">MSYFLLDDYANMEPYLPGEQPEGKWIKLNANESALPPSPAVLKILNEAEYEGMGFYSDPHCHKLRQAIGEVYGFDEKNVFVGNGADEVLAFCMMSFFRKGMKIAFPDITYDFYRTYATTYNLDFTQFPLNDDFTINVDDYVDYDGDVILANPNNPTGIAISVSEIERIVKKNPERMVIIDEAYVDYGNESCIPLVRKYDNLLVVQTFSKSRNMAGARIGFAIANEDMITDMNKIKFAFNPFNMSSLAIEAGAAAARDVDYWQKCIHQVCDVRDAFEKDLKKLGFDVINTTTNFTFITHPHFSATYLFKELKKRHILVRHYDTPRINNYLRITIGSFDVMLKVLYAIKEIVGEGYESPDQ</sequence>
<comment type="similarity">
    <text evidence="6">Belongs to the class-II pyridoxal-phosphate-dependent aminotransferase family. Histidinol-phosphate aminotransferase subfamily.</text>
</comment>
<reference evidence="8 9" key="1">
    <citation type="submission" date="2018-11" db="EMBL/GenBank/DDBJ databases">
        <title>Novel Erysipelotrichaceae bacterium isolated from small intestine of a swine.</title>
        <authorList>
            <person name="Kim J.S."/>
            <person name="Choe H."/>
            <person name="Lee Y.R."/>
            <person name="Kim K.M."/>
            <person name="Park D.S."/>
        </authorList>
    </citation>
    <scope>NUCLEOTIDE SEQUENCE [LARGE SCALE GENOMIC DNA]</scope>
    <source>
        <strain evidence="8 9">SG0102</strain>
    </source>
</reference>
<dbReference type="InterPro" id="IPR015421">
    <property type="entry name" value="PyrdxlP-dep_Trfase_major"/>
</dbReference>
<dbReference type="AlphaFoldDB" id="A0A3G9JY00"/>
<accession>A0A3G9JY00</accession>
<dbReference type="GO" id="GO:0000105">
    <property type="term" value="P:L-histidine biosynthetic process"/>
    <property type="evidence" value="ECO:0007669"/>
    <property type="project" value="UniProtKB-UniRule"/>
</dbReference>
<dbReference type="EMBL" id="AP019309">
    <property type="protein sequence ID" value="BBH27869.1"/>
    <property type="molecule type" value="Genomic_DNA"/>
</dbReference>
<dbReference type="SUPFAM" id="SSF53383">
    <property type="entry name" value="PLP-dependent transferases"/>
    <property type="match status" value="1"/>
</dbReference>
<feature type="modified residue" description="N6-(pyridoxal phosphate)lysine" evidence="6">
    <location>
        <position position="209"/>
    </location>
</feature>
<organism evidence="8 9">
    <name type="scientific">Intestinibaculum porci</name>
    <dbReference type="NCBI Taxonomy" id="2487118"/>
    <lineage>
        <taxon>Bacteria</taxon>
        <taxon>Bacillati</taxon>
        <taxon>Bacillota</taxon>
        <taxon>Erysipelotrichia</taxon>
        <taxon>Erysipelotrichales</taxon>
        <taxon>Erysipelotrichaceae</taxon>
        <taxon>Intestinibaculum</taxon>
    </lineage>
</organism>
<gene>
    <name evidence="8" type="primary">hisC_2</name>
    <name evidence="6" type="synonym">hisC</name>
    <name evidence="8" type="ORF">SG0102_28030</name>
</gene>
<evidence type="ECO:0000256" key="5">
    <source>
        <dbReference type="ARBA" id="ARBA00022898"/>
    </source>
</evidence>
<dbReference type="PANTHER" id="PTHR43643">
    <property type="entry name" value="HISTIDINOL-PHOSPHATE AMINOTRANSFERASE 2"/>
    <property type="match status" value="1"/>
</dbReference>
<comment type="cofactor">
    <cofactor evidence="1 6">
        <name>pyridoxal 5'-phosphate</name>
        <dbReference type="ChEBI" id="CHEBI:597326"/>
    </cofactor>
</comment>